<name>A0A511D761_9PSEU</name>
<gene>
    <name evidence="2" type="ORF">PA7_44190</name>
</gene>
<dbReference type="AlphaFoldDB" id="A0A511D761"/>
<dbReference type="EMBL" id="BJVI01000078">
    <property type="protein sequence ID" value="GEL20582.1"/>
    <property type="molecule type" value="Genomic_DNA"/>
</dbReference>
<reference evidence="2 3" key="1">
    <citation type="submission" date="2019-07" db="EMBL/GenBank/DDBJ databases">
        <title>Whole genome shotgun sequence of Pseudonocardia asaccharolytica NBRC 16224.</title>
        <authorList>
            <person name="Hosoyama A."/>
            <person name="Uohara A."/>
            <person name="Ohji S."/>
            <person name="Ichikawa N."/>
        </authorList>
    </citation>
    <scope>NUCLEOTIDE SEQUENCE [LARGE SCALE GENOMIC DNA]</scope>
    <source>
        <strain evidence="2 3">NBRC 16224</strain>
    </source>
</reference>
<accession>A0A511D761</accession>
<keyword evidence="1" id="KW-1133">Transmembrane helix</keyword>
<proteinExistence type="predicted"/>
<evidence type="ECO:0000313" key="3">
    <source>
        <dbReference type="Proteomes" id="UP000321328"/>
    </source>
</evidence>
<keyword evidence="1" id="KW-0812">Transmembrane</keyword>
<keyword evidence="3" id="KW-1185">Reference proteome</keyword>
<feature type="transmembrane region" description="Helical" evidence="1">
    <location>
        <begin position="77"/>
        <end position="97"/>
    </location>
</feature>
<dbReference type="STRING" id="1123024.GCA_000423625_01914"/>
<evidence type="ECO:0000256" key="1">
    <source>
        <dbReference type="SAM" id="Phobius"/>
    </source>
</evidence>
<dbReference type="RefSeq" id="WP_154667133.1">
    <property type="nucleotide sequence ID" value="NZ_AUII01000006.1"/>
</dbReference>
<organism evidence="2 3">
    <name type="scientific">Pseudonocardia asaccharolytica DSM 44247 = NBRC 16224</name>
    <dbReference type="NCBI Taxonomy" id="1123024"/>
    <lineage>
        <taxon>Bacteria</taxon>
        <taxon>Bacillati</taxon>
        <taxon>Actinomycetota</taxon>
        <taxon>Actinomycetes</taxon>
        <taxon>Pseudonocardiales</taxon>
        <taxon>Pseudonocardiaceae</taxon>
        <taxon>Pseudonocardia</taxon>
    </lineage>
</organism>
<sequence>MNRPTLAPAALHRRSRRALTRSTAGDRSLVTLVGLLLLVAGTLAALLSYGVFGAGRADRPLLDPLVVDTLRAFPLPARLIALGAGLLLTALGLVWAVRSLRPEHRPDLVLDGGPDTAIVITAPAAAGAVAGAAETLPGVARARARLVGDARVPALRVTLWLAEDADVAEVCRRLDAEVVAEARACLGVADLPVAVRLELDRGDGGPRVA</sequence>
<dbReference type="Proteomes" id="UP000321328">
    <property type="component" value="Unassembled WGS sequence"/>
</dbReference>
<evidence type="ECO:0008006" key="4">
    <source>
        <dbReference type="Google" id="ProtNLM"/>
    </source>
</evidence>
<protein>
    <recommendedName>
        <fullName evidence="4">Alkaline shock response membrane anchor protein AmaP</fullName>
    </recommendedName>
</protein>
<keyword evidence="1" id="KW-0472">Membrane</keyword>
<comment type="caution">
    <text evidence="2">The sequence shown here is derived from an EMBL/GenBank/DDBJ whole genome shotgun (WGS) entry which is preliminary data.</text>
</comment>
<evidence type="ECO:0000313" key="2">
    <source>
        <dbReference type="EMBL" id="GEL20582.1"/>
    </source>
</evidence>